<protein>
    <submittedName>
        <fullName evidence="1">Uncharacterized protein</fullName>
    </submittedName>
</protein>
<dbReference type="STRING" id="418495.SAMN05216215_10125"/>
<gene>
    <name evidence="1" type="ORF">SAMN05216215_10125</name>
</gene>
<evidence type="ECO:0000313" key="1">
    <source>
        <dbReference type="EMBL" id="SDX52540.1"/>
    </source>
</evidence>
<sequence length="114" mass="12706">MKPSPNTPSAITGDFLRHGTKALDLHYAEDVSLETARDLLRALVPVNALAIVALMAELEQIAPDRARRVAERLGRAWEAGDDVWELLHEWHDQHARGIPVGFHPTATLGMEVRR</sequence>
<dbReference type="EMBL" id="FNOK01000012">
    <property type="protein sequence ID" value="SDX52540.1"/>
    <property type="molecule type" value="Genomic_DNA"/>
</dbReference>
<dbReference type="Proteomes" id="UP000199529">
    <property type="component" value="Unassembled WGS sequence"/>
</dbReference>
<dbReference type="AlphaFoldDB" id="A0A1H3CES6"/>
<evidence type="ECO:0000313" key="2">
    <source>
        <dbReference type="Proteomes" id="UP000199529"/>
    </source>
</evidence>
<accession>A0A1H3CES6</accession>
<organism evidence="1 2">
    <name type="scientific">Saccharopolyspora shandongensis</name>
    <dbReference type="NCBI Taxonomy" id="418495"/>
    <lineage>
        <taxon>Bacteria</taxon>
        <taxon>Bacillati</taxon>
        <taxon>Actinomycetota</taxon>
        <taxon>Actinomycetes</taxon>
        <taxon>Pseudonocardiales</taxon>
        <taxon>Pseudonocardiaceae</taxon>
        <taxon>Saccharopolyspora</taxon>
    </lineage>
</organism>
<reference evidence="2" key="1">
    <citation type="submission" date="2016-10" db="EMBL/GenBank/DDBJ databases">
        <authorList>
            <person name="Varghese N."/>
            <person name="Submissions S."/>
        </authorList>
    </citation>
    <scope>NUCLEOTIDE SEQUENCE [LARGE SCALE GENOMIC DNA]</scope>
    <source>
        <strain evidence="2">CGMCC 4.3530</strain>
    </source>
</reference>
<proteinExistence type="predicted"/>
<dbReference type="RefSeq" id="WP_093265794.1">
    <property type="nucleotide sequence ID" value="NZ_FNOK01000012.1"/>
</dbReference>
<keyword evidence="2" id="KW-1185">Reference proteome</keyword>
<name>A0A1H3CES6_9PSEU</name>